<evidence type="ECO:0000313" key="5">
    <source>
        <dbReference type="Proteomes" id="UP000660262"/>
    </source>
</evidence>
<keyword evidence="2" id="KW-0539">Nucleus</keyword>
<reference evidence="4" key="1">
    <citation type="submission" date="2020-10" db="EMBL/GenBank/DDBJ databases">
        <title>Unveiling of a novel bifunctional photoreceptor, Dualchrome1, isolated from a cosmopolitan green alga.</title>
        <authorList>
            <person name="Suzuki S."/>
            <person name="Kawachi M."/>
        </authorList>
    </citation>
    <scope>NUCLEOTIDE SEQUENCE</scope>
    <source>
        <strain evidence="4">NIES 2893</strain>
    </source>
</reference>
<dbReference type="InterPro" id="IPR003958">
    <property type="entry name" value="CBFA_NFYB_domain"/>
</dbReference>
<dbReference type="InterPro" id="IPR009072">
    <property type="entry name" value="Histone-fold"/>
</dbReference>
<sequence length="126" mass="13261">MAPAPPARPPPPAAGSSDSATLIPLAAIKRLIAGETGENKMGADALHLIHKASELFVEKLAAASVKKSDGETIGYDAVAAAVDDEDQGEFAFLSDLVPPTTTFEAYLAQQQQLQQEQQQEAMNEEA</sequence>
<dbReference type="GO" id="GO:0046982">
    <property type="term" value="F:protein heterodimerization activity"/>
    <property type="evidence" value="ECO:0007669"/>
    <property type="project" value="InterPro"/>
</dbReference>
<evidence type="ECO:0000256" key="1">
    <source>
        <dbReference type="ARBA" id="ARBA00004123"/>
    </source>
</evidence>
<dbReference type="Pfam" id="PF00808">
    <property type="entry name" value="CBFD_NFYB_HMF"/>
    <property type="match status" value="1"/>
</dbReference>
<proteinExistence type="predicted"/>
<dbReference type="PANTHER" id="PTHR10252:SF54">
    <property type="entry name" value="CHROMATIN ACCESSIBILITY COMPLEX PROTEIN 1"/>
    <property type="match status" value="1"/>
</dbReference>
<dbReference type="OrthoDB" id="636685at2759"/>
<keyword evidence="5" id="KW-1185">Reference proteome</keyword>
<comment type="subcellular location">
    <subcellularLocation>
        <location evidence="1">Nucleus</location>
    </subcellularLocation>
</comment>
<feature type="domain" description="Transcription factor CBF/NF-Y/archaeal histone" evidence="3">
    <location>
        <begin position="23"/>
        <end position="76"/>
    </location>
</feature>
<dbReference type="InterPro" id="IPR050568">
    <property type="entry name" value="Transcr_DNA_Rep_Reg"/>
</dbReference>
<protein>
    <recommendedName>
        <fullName evidence="3">Transcription factor CBF/NF-Y/archaeal histone domain-containing protein</fullName>
    </recommendedName>
</protein>
<gene>
    <name evidence="4" type="ORF">PPROV_000480300</name>
</gene>
<dbReference type="Gene3D" id="1.10.20.10">
    <property type="entry name" value="Histone, subunit A"/>
    <property type="match status" value="1"/>
</dbReference>
<name>A0A830HFE6_9CHLO</name>
<evidence type="ECO:0000313" key="4">
    <source>
        <dbReference type="EMBL" id="GHP06056.1"/>
    </source>
</evidence>
<evidence type="ECO:0000256" key="2">
    <source>
        <dbReference type="ARBA" id="ARBA00023242"/>
    </source>
</evidence>
<organism evidence="4 5">
    <name type="scientific">Pycnococcus provasolii</name>
    <dbReference type="NCBI Taxonomy" id="41880"/>
    <lineage>
        <taxon>Eukaryota</taxon>
        <taxon>Viridiplantae</taxon>
        <taxon>Chlorophyta</taxon>
        <taxon>Pseudoscourfieldiophyceae</taxon>
        <taxon>Pseudoscourfieldiales</taxon>
        <taxon>Pycnococcaceae</taxon>
        <taxon>Pycnococcus</taxon>
    </lineage>
</organism>
<comment type="caution">
    <text evidence="4">The sequence shown here is derived from an EMBL/GenBank/DDBJ whole genome shotgun (WGS) entry which is preliminary data.</text>
</comment>
<dbReference type="SUPFAM" id="SSF47113">
    <property type="entry name" value="Histone-fold"/>
    <property type="match status" value="1"/>
</dbReference>
<dbReference type="AlphaFoldDB" id="A0A830HFE6"/>
<dbReference type="Proteomes" id="UP000660262">
    <property type="component" value="Unassembled WGS sequence"/>
</dbReference>
<dbReference type="PANTHER" id="PTHR10252">
    <property type="entry name" value="HISTONE-LIKE TRANSCRIPTION FACTOR CCAAT-RELATED"/>
    <property type="match status" value="1"/>
</dbReference>
<dbReference type="GO" id="GO:0005634">
    <property type="term" value="C:nucleus"/>
    <property type="evidence" value="ECO:0007669"/>
    <property type="project" value="UniProtKB-SubCell"/>
</dbReference>
<dbReference type="EMBL" id="BNJQ01000011">
    <property type="protein sequence ID" value="GHP06056.1"/>
    <property type="molecule type" value="Genomic_DNA"/>
</dbReference>
<accession>A0A830HFE6</accession>
<evidence type="ECO:0000259" key="3">
    <source>
        <dbReference type="Pfam" id="PF00808"/>
    </source>
</evidence>